<feature type="region of interest" description="Disordered" evidence="1">
    <location>
        <begin position="59"/>
        <end position="80"/>
    </location>
</feature>
<gene>
    <name evidence="2" type="ORF">SKAU_G00101260</name>
</gene>
<evidence type="ECO:0000313" key="2">
    <source>
        <dbReference type="EMBL" id="KAJ8370098.1"/>
    </source>
</evidence>
<dbReference type="EMBL" id="JAINUF010000003">
    <property type="protein sequence ID" value="KAJ8370098.1"/>
    <property type="molecule type" value="Genomic_DNA"/>
</dbReference>
<dbReference type="AlphaFoldDB" id="A0A9Q1J7G8"/>
<name>A0A9Q1J7G8_SYNKA</name>
<accession>A0A9Q1J7G8</accession>
<reference evidence="2" key="1">
    <citation type="journal article" date="2023" name="Science">
        <title>Genome structures resolve the early diversification of teleost fishes.</title>
        <authorList>
            <person name="Parey E."/>
            <person name="Louis A."/>
            <person name="Montfort J."/>
            <person name="Bouchez O."/>
            <person name="Roques C."/>
            <person name="Iampietro C."/>
            <person name="Lluch J."/>
            <person name="Castinel A."/>
            <person name="Donnadieu C."/>
            <person name="Desvignes T."/>
            <person name="Floi Bucao C."/>
            <person name="Jouanno E."/>
            <person name="Wen M."/>
            <person name="Mejri S."/>
            <person name="Dirks R."/>
            <person name="Jansen H."/>
            <person name="Henkel C."/>
            <person name="Chen W.J."/>
            <person name="Zahm M."/>
            <person name="Cabau C."/>
            <person name="Klopp C."/>
            <person name="Thompson A.W."/>
            <person name="Robinson-Rechavi M."/>
            <person name="Braasch I."/>
            <person name="Lecointre G."/>
            <person name="Bobe J."/>
            <person name="Postlethwait J.H."/>
            <person name="Berthelot C."/>
            <person name="Roest Crollius H."/>
            <person name="Guiguen Y."/>
        </authorList>
    </citation>
    <scope>NUCLEOTIDE SEQUENCE</scope>
    <source>
        <strain evidence="2">WJC10195</strain>
    </source>
</reference>
<organism evidence="2 3">
    <name type="scientific">Synaphobranchus kaupii</name>
    <name type="common">Kaup's arrowtooth eel</name>
    <dbReference type="NCBI Taxonomy" id="118154"/>
    <lineage>
        <taxon>Eukaryota</taxon>
        <taxon>Metazoa</taxon>
        <taxon>Chordata</taxon>
        <taxon>Craniata</taxon>
        <taxon>Vertebrata</taxon>
        <taxon>Euteleostomi</taxon>
        <taxon>Actinopterygii</taxon>
        <taxon>Neopterygii</taxon>
        <taxon>Teleostei</taxon>
        <taxon>Anguilliformes</taxon>
        <taxon>Synaphobranchidae</taxon>
        <taxon>Synaphobranchus</taxon>
    </lineage>
</organism>
<feature type="compositionally biased region" description="Gly residues" evidence="1">
    <location>
        <begin position="25"/>
        <end position="35"/>
    </location>
</feature>
<comment type="caution">
    <text evidence="2">The sequence shown here is derived from an EMBL/GenBank/DDBJ whole genome shotgun (WGS) entry which is preliminary data.</text>
</comment>
<proteinExistence type="predicted"/>
<protein>
    <submittedName>
        <fullName evidence="2">Uncharacterized protein</fullName>
    </submittedName>
</protein>
<sequence length="80" mass="8639">MQYSEEMSEAYTDKEYSLTSHSENGDGGVESGRGAGPANFWIHGTAYEMGDLLTSLASSKTKYESAQQQSSDAAPLPDLR</sequence>
<dbReference type="Proteomes" id="UP001152622">
    <property type="component" value="Chromosome 3"/>
</dbReference>
<keyword evidence="3" id="KW-1185">Reference proteome</keyword>
<feature type="compositionally biased region" description="Polar residues" evidence="1">
    <location>
        <begin position="59"/>
        <end position="72"/>
    </location>
</feature>
<feature type="region of interest" description="Disordered" evidence="1">
    <location>
        <begin position="1"/>
        <end position="35"/>
    </location>
</feature>
<evidence type="ECO:0000256" key="1">
    <source>
        <dbReference type="SAM" id="MobiDB-lite"/>
    </source>
</evidence>
<evidence type="ECO:0000313" key="3">
    <source>
        <dbReference type="Proteomes" id="UP001152622"/>
    </source>
</evidence>